<evidence type="ECO:0000313" key="2">
    <source>
        <dbReference type="Proteomes" id="UP000265520"/>
    </source>
</evidence>
<reference evidence="1 2" key="1">
    <citation type="journal article" date="2018" name="Front. Plant Sci.">
        <title>Red Clover (Trifolium pratense) and Zigzag Clover (T. medium) - A Picture of Genomic Similarities and Differences.</title>
        <authorList>
            <person name="Dluhosova J."/>
            <person name="Istvanek J."/>
            <person name="Nedelnik J."/>
            <person name="Repkova J."/>
        </authorList>
    </citation>
    <scope>NUCLEOTIDE SEQUENCE [LARGE SCALE GENOMIC DNA]</scope>
    <source>
        <strain evidence="2">cv. 10/8</strain>
        <tissue evidence="1">Leaf</tissue>
    </source>
</reference>
<accession>A0A392W0U2</accession>
<keyword evidence="2" id="KW-1185">Reference proteome</keyword>
<sequence length="30" mass="3484">MKPLKVFRESEVVKPLKALRGSEARELLKM</sequence>
<proteinExistence type="predicted"/>
<name>A0A392W0U2_9FABA</name>
<evidence type="ECO:0000313" key="1">
    <source>
        <dbReference type="EMBL" id="MCI93312.1"/>
    </source>
</evidence>
<protein>
    <submittedName>
        <fullName evidence="1">Uncharacterized protein</fullName>
    </submittedName>
</protein>
<dbReference type="Proteomes" id="UP000265520">
    <property type="component" value="Unassembled WGS sequence"/>
</dbReference>
<feature type="non-terminal residue" evidence="1">
    <location>
        <position position="30"/>
    </location>
</feature>
<dbReference type="AlphaFoldDB" id="A0A392W0U2"/>
<dbReference type="EMBL" id="LXQA011325772">
    <property type="protein sequence ID" value="MCI93312.1"/>
    <property type="molecule type" value="Genomic_DNA"/>
</dbReference>
<comment type="caution">
    <text evidence="1">The sequence shown here is derived from an EMBL/GenBank/DDBJ whole genome shotgun (WGS) entry which is preliminary data.</text>
</comment>
<organism evidence="1 2">
    <name type="scientific">Trifolium medium</name>
    <dbReference type="NCBI Taxonomy" id="97028"/>
    <lineage>
        <taxon>Eukaryota</taxon>
        <taxon>Viridiplantae</taxon>
        <taxon>Streptophyta</taxon>
        <taxon>Embryophyta</taxon>
        <taxon>Tracheophyta</taxon>
        <taxon>Spermatophyta</taxon>
        <taxon>Magnoliopsida</taxon>
        <taxon>eudicotyledons</taxon>
        <taxon>Gunneridae</taxon>
        <taxon>Pentapetalae</taxon>
        <taxon>rosids</taxon>
        <taxon>fabids</taxon>
        <taxon>Fabales</taxon>
        <taxon>Fabaceae</taxon>
        <taxon>Papilionoideae</taxon>
        <taxon>50 kb inversion clade</taxon>
        <taxon>NPAAA clade</taxon>
        <taxon>Hologalegina</taxon>
        <taxon>IRL clade</taxon>
        <taxon>Trifolieae</taxon>
        <taxon>Trifolium</taxon>
    </lineage>
</organism>